<feature type="transmembrane region" description="Helical" evidence="2">
    <location>
        <begin position="52"/>
        <end position="74"/>
    </location>
</feature>
<keyword evidence="2" id="KW-0472">Membrane</keyword>
<keyword evidence="2" id="KW-1133">Transmembrane helix</keyword>
<keyword evidence="4" id="KW-1185">Reference proteome</keyword>
<keyword evidence="2" id="KW-0812">Transmembrane</keyword>
<reference evidence="4" key="1">
    <citation type="submission" date="2023-07" db="EMBL/GenBank/DDBJ databases">
        <title>Draft genome sequence of the endophytic actinobacterium Streptomyces justiciae WPN32, a potential antibiotic producer.</title>
        <authorList>
            <person name="Yasawong M."/>
            <person name="Pana W."/>
            <person name="Ganta P."/>
            <person name="Santapan N."/>
            <person name="Songngamsuk T."/>
            <person name="Phatcharaharikarn M."/>
            <person name="Kerdtoob S."/>
            <person name="Nantapong N."/>
        </authorList>
    </citation>
    <scope>NUCLEOTIDE SEQUENCE [LARGE SCALE GENOMIC DNA]</scope>
    <source>
        <strain evidence="4">WPN32</strain>
    </source>
</reference>
<gene>
    <name evidence="3" type="ORF">RQC66_44975</name>
</gene>
<dbReference type="EMBL" id="JAVTLL010000075">
    <property type="protein sequence ID" value="MDT7847877.1"/>
    <property type="molecule type" value="Genomic_DNA"/>
</dbReference>
<dbReference type="Gene3D" id="2.60.120.1060">
    <property type="entry name" value="NPCBM/NEW2 domain"/>
    <property type="match status" value="1"/>
</dbReference>
<dbReference type="Proteomes" id="UP001257948">
    <property type="component" value="Unassembled WGS sequence"/>
</dbReference>
<name>A0ABU3M8N8_9ACTN</name>
<evidence type="ECO:0000313" key="3">
    <source>
        <dbReference type="EMBL" id="MDT7847877.1"/>
    </source>
</evidence>
<evidence type="ECO:0000256" key="1">
    <source>
        <dbReference type="SAM" id="MobiDB-lite"/>
    </source>
</evidence>
<accession>A0ABU3M8N8</accession>
<organism evidence="3 4">
    <name type="scientific">Streptomyces justiciae</name>
    <dbReference type="NCBI Taxonomy" id="2780140"/>
    <lineage>
        <taxon>Bacteria</taxon>
        <taxon>Bacillati</taxon>
        <taxon>Actinomycetota</taxon>
        <taxon>Actinomycetes</taxon>
        <taxon>Kitasatosporales</taxon>
        <taxon>Streptomycetaceae</taxon>
        <taxon>Streptomyces</taxon>
    </lineage>
</organism>
<dbReference type="RefSeq" id="WP_314208097.1">
    <property type="nucleotide sequence ID" value="NZ_JAVTLL010000075.1"/>
</dbReference>
<comment type="caution">
    <text evidence="3">The sequence shown here is derived from an EMBL/GenBank/DDBJ whole genome shotgun (WGS) entry which is preliminary data.</text>
</comment>
<proteinExistence type="predicted"/>
<feature type="transmembrane region" description="Helical" evidence="2">
    <location>
        <begin position="6"/>
        <end position="25"/>
    </location>
</feature>
<feature type="compositionally biased region" description="Low complexity" evidence="1">
    <location>
        <begin position="89"/>
        <end position="109"/>
    </location>
</feature>
<evidence type="ECO:0008006" key="5">
    <source>
        <dbReference type="Google" id="ProtNLM"/>
    </source>
</evidence>
<sequence>MLKVFVMIAGGLFAIGGTLIGHYFTKLRHPDENEMAAAETRRLKSGKDIRKFAYIFFGMSIAILVAGVILTSTIPAEGSSSQAKEDEASPITSESPSPSPIHETSTHSPSPSPSGVAPSLEADSSADSKASRTMYLTELQTSDRYAWRDTPNDSRVLGTPLLHSSAFDVANCSSTHTSYVQWGIPDEFKKLSAMVGFSSGNTAQEVSAEVKVIANREVKFTENVTTGEKAKALNANIEGGQLRIEVTFVNVEGDCSTHDQLIIGEAQLSS</sequence>
<evidence type="ECO:0000256" key="2">
    <source>
        <dbReference type="SAM" id="Phobius"/>
    </source>
</evidence>
<evidence type="ECO:0000313" key="4">
    <source>
        <dbReference type="Proteomes" id="UP001257948"/>
    </source>
</evidence>
<protein>
    <recommendedName>
        <fullName evidence="5">Glycosyl hydrolase family 98 putative carbohydrate-binding module domain-containing protein</fullName>
    </recommendedName>
</protein>
<feature type="region of interest" description="Disordered" evidence="1">
    <location>
        <begin position="77"/>
        <end position="129"/>
    </location>
</feature>
<dbReference type="InterPro" id="IPR038637">
    <property type="entry name" value="NPCBM_sf"/>
</dbReference>